<proteinExistence type="predicted"/>
<dbReference type="Proteomes" id="UP000799537">
    <property type="component" value="Unassembled WGS sequence"/>
</dbReference>
<feature type="region of interest" description="Disordered" evidence="1">
    <location>
        <begin position="1"/>
        <end position="42"/>
    </location>
</feature>
<evidence type="ECO:0000256" key="1">
    <source>
        <dbReference type="SAM" id="MobiDB-lite"/>
    </source>
</evidence>
<evidence type="ECO:0000313" key="2">
    <source>
        <dbReference type="EMBL" id="KAF2169650.1"/>
    </source>
</evidence>
<dbReference type="GeneID" id="54558485"/>
<keyword evidence="3" id="KW-1185">Reference proteome</keyword>
<organism evidence="2 3">
    <name type="scientific">Zasmidium cellare ATCC 36951</name>
    <dbReference type="NCBI Taxonomy" id="1080233"/>
    <lineage>
        <taxon>Eukaryota</taxon>
        <taxon>Fungi</taxon>
        <taxon>Dikarya</taxon>
        <taxon>Ascomycota</taxon>
        <taxon>Pezizomycotina</taxon>
        <taxon>Dothideomycetes</taxon>
        <taxon>Dothideomycetidae</taxon>
        <taxon>Mycosphaerellales</taxon>
        <taxon>Mycosphaerellaceae</taxon>
        <taxon>Zasmidium</taxon>
    </lineage>
</organism>
<dbReference type="RefSeq" id="XP_033670539.1">
    <property type="nucleotide sequence ID" value="XM_033805213.1"/>
</dbReference>
<sequence>MAPRSDKAKASGSTSSQTATSSPGSKPAGISKAKAKAAPSSTGYSANHLKYFVIITESTGLDLVDLIPAANLPPSMLDNPFDVPLTFARYAAGLARRTGRNIERFRGHLQQSIRARSEDADPQARVSDFRMAYVRLVVQDLYYEGIADGMQAMEAIMNGVYDPLMERYD</sequence>
<dbReference type="AlphaFoldDB" id="A0A6A6CU14"/>
<name>A0A6A6CU14_ZASCE</name>
<gene>
    <name evidence="2" type="ORF">M409DRAFT_20063</name>
</gene>
<protein>
    <submittedName>
        <fullName evidence="2">Uncharacterized protein</fullName>
    </submittedName>
</protein>
<evidence type="ECO:0000313" key="3">
    <source>
        <dbReference type="Proteomes" id="UP000799537"/>
    </source>
</evidence>
<accession>A0A6A6CU14</accession>
<dbReference type="EMBL" id="ML993587">
    <property type="protein sequence ID" value="KAF2169650.1"/>
    <property type="molecule type" value="Genomic_DNA"/>
</dbReference>
<feature type="compositionally biased region" description="Low complexity" evidence="1">
    <location>
        <begin position="10"/>
        <end position="41"/>
    </location>
</feature>
<reference evidence="2" key="1">
    <citation type="journal article" date="2020" name="Stud. Mycol.">
        <title>101 Dothideomycetes genomes: a test case for predicting lifestyles and emergence of pathogens.</title>
        <authorList>
            <person name="Haridas S."/>
            <person name="Albert R."/>
            <person name="Binder M."/>
            <person name="Bloem J."/>
            <person name="Labutti K."/>
            <person name="Salamov A."/>
            <person name="Andreopoulos B."/>
            <person name="Baker S."/>
            <person name="Barry K."/>
            <person name="Bills G."/>
            <person name="Bluhm B."/>
            <person name="Cannon C."/>
            <person name="Castanera R."/>
            <person name="Culley D."/>
            <person name="Daum C."/>
            <person name="Ezra D."/>
            <person name="Gonzalez J."/>
            <person name="Henrissat B."/>
            <person name="Kuo A."/>
            <person name="Liang C."/>
            <person name="Lipzen A."/>
            <person name="Lutzoni F."/>
            <person name="Magnuson J."/>
            <person name="Mondo S."/>
            <person name="Nolan M."/>
            <person name="Ohm R."/>
            <person name="Pangilinan J."/>
            <person name="Park H.-J."/>
            <person name="Ramirez L."/>
            <person name="Alfaro M."/>
            <person name="Sun H."/>
            <person name="Tritt A."/>
            <person name="Yoshinaga Y."/>
            <person name="Zwiers L.-H."/>
            <person name="Turgeon B."/>
            <person name="Goodwin S."/>
            <person name="Spatafora J."/>
            <person name="Crous P."/>
            <person name="Grigoriev I."/>
        </authorList>
    </citation>
    <scope>NUCLEOTIDE SEQUENCE</scope>
    <source>
        <strain evidence="2">ATCC 36951</strain>
    </source>
</reference>